<organism evidence="1 2">
    <name type="scientific">Cucurbita argyrosperma subsp. sororia</name>
    <dbReference type="NCBI Taxonomy" id="37648"/>
    <lineage>
        <taxon>Eukaryota</taxon>
        <taxon>Viridiplantae</taxon>
        <taxon>Streptophyta</taxon>
        <taxon>Embryophyta</taxon>
        <taxon>Tracheophyta</taxon>
        <taxon>Spermatophyta</taxon>
        <taxon>Magnoliopsida</taxon>
        <taxon>eudicotyledons</taxon>
        <taxon>Gunneridae</taxon>
        <taxon>Pentapetalae</taxon>
        <taxon>rosids</taxon>
        <taxon>fabids</taxon>
        <taxon>Cucurbitales</taxon>
        <taxon>Cucurbitaceae</taxon>
        <taxon>Cucurbiteae</taxon>
        <taxon>Cucurbita</taxon>
    </lineage>
</organism>
<dbReference type="EMBL" id="JAGKQH010000017">
    <property type="protein sequence ID" value="KAG6575362.1"/>
    <property type="molecule type" value="Genomic_DNA"/>
</dbReference>
<feature type="non-terminal residue" evidence="1">
    <location>
        <position position="1"/>
    </location>
</feature>
<protein>
    <submittedName>
        <fullName evidence="1">Uncharacterized protein</fullName>
    </submittedName>
</protein>
<reference evidence="1 2" key="1">
    <citation type="journal article" date="2021" name="Hortic Res">
        <title>The domestication of Cucurbita argyrosperma as revealed by the genome of its wild relative.</title>
        <authorList>
            <person name="Barrera-Redondo J."/>
            <person name="Sanchez-de la Vega G."/>
            <person name="Aguirre-Liguori J.A."/>
            <person name="Castellanos-Morales G."/>
            <person name="Gutierrez-Guerrero Y.T."/>
            <person name="Aguirre-Dugua X."/>
            <person name="Aguirre-Planter E."/>
            <person name="Tenaillon M.I."/>
            <person name="Lira-Saade R."/>
            <person name="Eguiarte L.E."/>
        </authorList>
    </citation>
    <scope>NUCLEOTIDE SEQUENCE [LARGE SCALE GENOMIC DNA]</scope>
    <source>
        <strain evidence="1">JBR-2021</strain>
    </source>
</reference>
<evidence type="ECO:0000313" key="2">
    <source>
        <dbReference type="Proteomes" id="UP000685013"/>
    </source>
</evidence>
<sequence>MISSARVELRYYRIDSFAHWQFLVFEIKDKILAADENFDNIFLDFRVKLAWYHIDNFQSLKSWLRQFRAGNFSRP</sequence>
<proteinExistence type="predicted"/>
<gene>
    <name evidence="1" type="ORF">SDJN03_26001</name>
</gene>
<evidence type="ECO:0000313" key="1">
    <source>
        <dbReference type="EMBL" id="KAG6575362.1"/>
    </source>
</evidence>
<dbReference type="AlphaFoldDB" id="A0AAV6M5R7"/>
<dbReference type="Proteomes" id="UP000685013">
    <property type="component" value="Chromosome 17"/>
</dbReference>
<comment type="caution">
    <text evidence="1">The sequence shown here is derived from an EMBL/GenBank/DDBJ whole genome shotgun (WGS) entry which is preliminary data.</text>
</comment>
<accession>A0AAV6M5R7</accession>
<keyword evidence="2" id="KW-1185">Reference proteome</keyword>
<name>A0AAV6M5R7_9ROSI</name>